<dbReference type="AlphaFoldDB" id="A0A8K0CBQ4"/>
<proteinExistence type="predicted"/>
<comment type="caution">
    <text evidence="1">The sequence shown here is derived from an EMBL/GenBank/DDBJ whole genome shotgun (WGS) entry which is preliminary data.</text>
</comment>
<name>A0A8K0CBQ4_IGNLU</name>
<gene>
    <name evidence="1" type="ORF">ILUMI_23813</name>
</gene>
<evidence type="ECO:0000313" key="1">
    <source>
        <dbReference type="EMBL" id="KAF2882356.1"/>
    </source>
</evidence>
<organism evidence="1 2">
    <name type="scientific">Ignelater luminosus</name>
    <name type="common">Cucubano</name>
    <name type="synonym">Pyrophorus luminosus</name>
    <dbReference type="NCBI Taxonomy" id="2038154"/>
    <lineage>
        <taxon>Eukaryota</taxon>
        <taxon>Metazoa</taxon>
        <taxon>Ecdysozoa</taxon>
        <taxon>Arthropoda</taxon>
        <taxon>Hexapoda</taxon>
        <taxon>Insecta</taxon>
        <taxon>Pterygota</taxon>
        <taxon>Neoptera</taxon>
        <taxon>Endopterygota</taxon>
        <taxon>Coleoptera</taxon>
        <taxon>Polyphaga</taxon>
        <taxon>Elateriformia</taxon>
        <taxon>Elateroidea</taxon>
        <taxon>Elateridae</taxon>
        <taxon>Agrypninae</taxon>
        <taxon>Pyrophorini</taxon>
        <taxon>Ignelater</taxon>
    </lineage>
</organism>
<keyword evidence="2" id="KW-1185">Reference proteome</keyword>
<dbReference type="Proteomes" id="UP000801492">
    <property type="component" value="Unassembled WGS sequence"/>
</dbReference>
<protein>
    <recommendedName>
        <fullName evidence="3">MULE transposase domain-containing protein</fullName>
    </recommendedName>
</protein>
<dbReference type="EMBL" id="VTPC01090622">
    <property type="protein sequence ID" value="KAF2882356.1"/>
    <property type="molecule type" value="Genomic_DNA"/>
</dbReference>
<evidence type="ECO:0000313" key="2">
    <source>
        <dbReference type="Proteomes" id="UP000801492"/>
    </source>
</evidence>
<accession>A0A8K0CBQ4</accession>
<evidence type="ECO:0008006" key="3">
    <source>
        <dbReference type="Google" id="ProtNLM"/>
    </source>
</evidence>
<dbReference type="OrthoDB" id="6783708at2759"/>
<sequence length="280" mass="31894">MKKNKLKLFEEAFIYDKERVREDRTYGKCEECFTESRQGQAVTKTGAVVPENGKHNHLLRGERVGAAKPSTTNDNPQQIIGKAIGAIPNLLKRLRHQFQQFWKRTNPAPRAPTSFSELVFNGIYSKTSSEEDFLFFYSGAGDPNRILSSMKRNLEVLSSSDHWFCDSTFKTAPLLFTQLMTIYAIKFDAVIPLPNKTNTTYKRVLEQLKNLKSDLKPTTVMTDFESALYGAFAEILDGIQLRDCFFHCGQCFWLQIQRSNLLAKYIGISDPDFGICSSSR</sequence>
<reference evidence="1" key="1">
    <citation type="submission" date="2019-08" db="EMBL/GenBank/DDBJ databases">
        <title>The genome of the North American firefly Photinus pyralis.</title>
        <authorList>
            <consortium name="Photinus pyralis genome working group"/>
            <person name="Fallon T.R."/>
            <person name="Sander Lower S.E."/>
            <person name="Weng J.-K."/>
        </authorList>
    </citation>
    <scope>NUCLEOTIDE SEQUENCE</scope>
    <source>
        <strain evidence="1">TRF0915ILg1</strain>
        <tissue evidence="1">Whole body</tissue>
    </source>
</reference>